<sequence>CEWVLYMKTADPRPERFVTPELWGRATAELARHPVARTDHTEVQRPAPGIDAWEGGFGIRKGWAGRPL</sequence>
<keyword evidence="2" id="KW-1185">Reference proteome</keyword>
<gene>
    <name evidence="1" type="ORF">BITS_1346</name>
</gene>
<organism evidence="1 2">
    <name type="scientific">Bifidobacterium tsurumiense</name>
    <dbReference type="NCBI Taxonomy" id="356829"/>
    <lineage>
        <taxon>Bacteria</taxon>
        <taxon>Bacillati</taxon>
        <taxon>Actinomycetota</taxon>
        <taxon>Actinomycetes</taxon>
        <taxon>Bifidobacteriales</taxon>
        <taxon>Bifidobacteriaceae</taxon>
        <taxon>Bifidobacterium</taxon>
    </lineage>
</organism>
<evidence type="ECO:0000313" key="1">
    <source>
        <dbReference type="EMBL" id="KFJ04253.1"/>
    </source>
</evidence>
<evidence type="ECO:0000313" key="2">
    <source>
        <dbReference type="Proteomes" id="UP000029080"/>
    </source>
</evidence>
<proteinExistence type="predicted"/>
<comment type="caution">
    <text evidence="1">The sequence shown here is derived from an EMBL/GenBank/DDBJ whole genome shotgun (WGS) entry which is preliminary data.</text>
</comment>
<name>A0A087E902_9BIFI</name>
<dbReference type="EMBL" id="JGZU01000019">
    <property type="protein sequence ID" value="KFJ04253.1"/>
    <property type="molecule type" value="Genomic_DNA"/>
</dbReference>
<dbReference type="Proteomes" id="UP000029080">
    <property type="component" value="Unassembled WGS sequence"/>
</dbReference>
<accession>A0A087E902</accession>
<feature type="non-terminal residue" evidence="1">
    <location>
        <position position="1"/>
    </location>
</feature>
<dbReference type="AlphaFoldDB" id="A0A087E902"/>
<protein>
    <submittedName>
        <fullName evidence="1">Putative transposase</fullName>
    </submittedName>
</protein>
<reference evidence="1 2" key="1">
    <citation type="submission" date="2014-03" db="EMBL/GenBank/DDBJ databases">
        <title>Genomics of Bifidobacteria.</title>
        <authorList>
            <person name="Ventura M."/>
            <person name="Milani C."/>
            <person name="Lugli G.A."/>
        </authorList>
    </citation>
    <scope>NUCLEOTIDE SEQUENCE [LARGE SCALE GENOMIC DNA]</scope>
    <source>
        <strain evidence="1 2">JCM 13495</strain>
    </source>
</reference>